<sequence length="291" mass="33268">MLPHWLSLMKDELNVCIRPNSLILRRFKGLPGKTTCVDQQKIVLKKTMSQTEIESGYLAKVLKEALNVKRWQASTDTIMVANHLVRYAVIPWNPEIKTADESQAYLNHYFVSVYGEAVASWNKCQSQASYGQKALASAMPQALLQTVHDVFSPMMIRFESVQPYLMHVANQALAVIKKQNLQTACWLVLIADGRLCMCLMIEGEWCWVKNVQQETDVVAQIDMLIQRERLMNNEIDKLIKKGRQLPMLVHWPDLPANQKIHLPNHRVIKLASSKLFTTDPAENHIARLITP</sequence>
<accession>A0A2T4CY47</accession>
<protein>
    <submittedName>
        <fullName evidence="1">Uncharacterized protein</fullName>
    </submittedName>
</protein>
<proteinExistence type="predicted"/>
<evidence type="ECO:0000313" key="1">
    <source>
        <dbReference type="EMBL" id="PTB86487.1"/>
    </source>
</evidence>
<organism evidence="1">
    <name type="scientific">Pseudidiomarina aestuarii</name>
    <dbReference type="NCBI Taxonomy" id="624146"/>
    <lineage>
        <taxon>Bacteria</taxon>
        <taxon>Pseudomonadati</taxon>
        <taxon>Pseudomonadota</taxon>
        <taxon>Gammaproteobacteria</taxon>
        <taxon>Alteromonadales</taxon>
        <taxon>Idiomarinaceae</taxon>
        <taxon>Pseudidiomarina</taxon>
    </lineage>
</organism>
<dbReference type="EMBL" id="PYVN01000014">
    <property type="protein sequence ID" value="PTB86487.1"/>
    <property type="molecule type" value="Genomic_DNA"/>
</dbReference>
<reference evidence="1" key="1">
    <citation type="submission" date="2018-03" db="EMBL/GenBank/DDBJ databases">
        <title>Cross-interface Injection: A General Nanoliter Liquid Handling Method Applied to Single Cells Genome Amplification Automated Nanoliter Liquid Handling Applied to Single Cell Multiple Displacement Amplification.</title>
        <authorList>
            <person name="Yun J."/>
            <person name="Xu P."/>
            <person name="Xu J."/>
            <person name="Dai X."/>
            <person name="Wang Y."/>
            <person name="Zheng X."/>
            <person name="Cao C."/>
            <person name="Yi Q."/>
            <person name="Zhu Y."/>
            <person name="Wang L."/>
            <person name="Dong Z."/>
            <person name="Huang Y."/>
            <person name="Huang L."/>
            <person name="Du W."/>
        </authorList>
    </citation>
    <scope>NUCLEOTIDE SEQUENCE [LARGE SCALE GENOMIC DNA]</scope>
    <source>
        <strain evidence="1">Z-D3-2</strain>
    </source>
</reference>
<comment type="caution">
    <text evidence="1">The sequence shown here is derived from an EMBL/GenBank/DDBJ whole genome shotgun (WGS) entry which is preliminary data.</text>
</comment>
<gene>
    <name evidence="1" type="ORF">C9940_02120</name>
</gene>
<name>A0A2T4CY47_9GAMM</name>
<dbReference type="AlphaFoldDB" id="A0A2T4CY47"/>